<dbReference type="InterPro" id="IPR011009">
    <property type="entry name" value="Kinase-like_dom_sf"/>
</dbReference>
<proteinExistence type="predicted"/>
<sequence>MDDDIPPFAMIELYFGDLDAALTIMSRGKRFHVCITTEDLRGPQGEALVQTFSNFRNSMDDDPQAMEAFEEWMLKPCISYMDHFAPYKPRVEPPSLAEYFAPETIIIKLTNVEGHLKATNCPGDPLLTNSLTPRVLISDPMVSEAISQGVLCISASQLRAVLEPDAHEADYDLIPSTVQIIGADIRFHFKGAFEKHSFQRELDILLRFKSASFPDDLLVSRIGGLVTHDDGLSVMGLLVEYIHGSQTLGEAAEEASKAEREKWAQQLRTTVKQLHDKNITWGDVKPDNVLIGPNGDAWVIDFGGGCAEGWVDQELEGTVEGDLQGLSSLEVFLGVRAAGHEAAEE</sequence>
<dbReference type="OrthoDB" id="4062651at2759"/>
<dbReference type="GO" id="GO:0004672">
    <property type="term" value="F:protein kinase activity"/>
    <property type="evidence" value="ECO:0007669"/>
    <property type="project" value="InterPro"/>
</dbReference>
<dbReference type="EMBL" id="ML976620">
    <property type="protein sequence ID" value="KAF1840182.1"/>
    <property type="molecule type" value="Genomic_DNA"/>
</dbReference>
<dbReference type="RefSeq" id="XP_040782745.1">
    <property type="nucleotide sequence ID" value="XM_040934348.1"/>
</dbReference>
<reference evidence="2" key="1">
    <citation type="submission" date="2020-01" db="EMBL/GenBank/DDBJ databases">
        <authorList>
            <consortium name="DOE Joint Genome Institute"/>
            <person name="Haridas S."/>
            <person name="Albert R."/>
            <person name="Binder M."/>
            <person name="Bloem J."/>
            <person name="Labutti K."/>
            <person name="Salamov A."/>
            <person name="Andreopoulos B."/>
            <person name="Baker S.E."/>
            <person name="Barry K."/>
            <person name="Bills G."/>
            <person name="Bluhm B.H."/>
            <person name="Cannon C."/>
            <person name="Castanera R."/>
            <person name="Culley D.E."/>
            <person name="Daum C."/>
            <person name="Ezra D."/>
            <person name="Gonzalez J.B."/>
            <person name="Henrissat B."/>
            <person name="Kuo A."/>
            <person name="Liang C."/>
            <person name="Lipzen A."/>
            <person name="Lutzoni F."/>
            <person name="Magnuson J."/>
            <person name="Mondo S."/>
            <person name="Nolan M."/>
            <person name="Ohm R."/>
            <person name="Pangilinan J."/>
            <person name="Park H.-J."/>
            <person name="Ramirez L."/>
            <person name="Alfaro M."/>
            <person name="Sun H."/>
            <person name="Tritt A."/>
            <person name="Yoshinaga Y."/>
            <person name="Zwiers L.-H."/>
            <person name="Turgeon B.G."/>
            <person name="Goodwin S.B."/>
            <person name="Spatafora J.W."/>
            <person name="Crous P.W."/>
            <person name="Grigoriev I.V."/>
        </authorList>
    </citation>
    <scope>NUCLEOTIDE SEQUENCE</scope>
    <source>
        <strain evidence="2">CBS 394.84</strain>
    </source>
</reference>
<dbReference type="Proteomes" id="UP000800039">
    <property type="component" value="Unassembled WGS sequence"/>
</dbReference>
<dbReference type="Gene3D" id="1.10.510.10">
    <property type="entry name" value="Transferase(Phosphotransferase) domain 1"/>
    <property type="match status" value="1"/>
</dbReference>
<evidence type="ECO:0000313" key="2">
    <source>
        <dbReference type="EMBL" id="KAF1840182.1"/>
    </source>
</evidence>
<name>A0A9P4G6Z1_9PLEO</name>
<keyword evidence="3" id="KW-1185">Reference proteome</keyword>
<feature type="domain" description="Protein kinase" evidence="1">
    <location>
        <begin position="147"/>
        <end position="345"/>
    </location>
</feature>
<dbReference type="GO" id="GO:0005524">
    <property type="term" value="F:ATP binding"/>
    <property type="evidence" value="ECO:0007669"/>
    <property type="project" value="InterPro"/>
</dbReference>
<evidence type="ECO:0000259" key="1">
    <source>
        <dbReference type="PROSITE" id="PS50011"/>
    </source>
</evidence>
<gene>
    <name evidence="2" type="ORF">K460DRAFT_371392</name>
</gene>
<accession>A0A9P4G6Z1</accession>
<dbReference type="InterPro" id="IPR000719">
    <property type="entry name" value="Prot_kinase_dom"/>
</dbReference>
<comment type="caution">
    <text evidence="2">The sequence shown here is derived from an EMBL/GenBank/DDBJ whole genome shotgun (WGS) entry which is preliminary data.</text>
</comment>
<dbReference type="AlphaFoldDB" id="A0A9P4G6Z1"/>
<dbReference type="Pfam" id="PF00069">
    <property type="entry name" value="Pkinase"/>
    <property type="match status" value="1"/>
</dbReference>
<dbReference type="PROSITE" id="PS50011">
    <property type="entry name" value="PROTEIN_KINASE_DOM"/>
    <property type="match status" value="1"/>
</dbReference>
<protein>
    <recommendedName>
        <fullName evidence="1">Protein kinase domain-containing protein</fullName>
    </recommendedName>
</protein>
<evidence type="ECO:0000313" key="3">
    <source>
        <dbReference type="Proteomes" id="UP000800039"/>
    </source>
</evidence>
<dbReference type="GeneID" id="63851599"/>
<dbReference type="SUPFAM" id="SSF56112">
    <property type="entry name" value="Protein kinase-like (PK-like)"/>
    <property type="match status" value="1"/>
</dbReference>
<organism evidence="2 3">
    <name type="scientific">Cucurbitaria berberidis CBS 394.84</name>
    <dbReference type="NCBI Taxonomy" id="1168544"/>
    <lineage>
        <taxon>Eukaryota</taxon>
        <taxon>Fungi</taxon>
        <taxon>Dikarya</taxon>
        <taxon>Ascomycota</taxon>
        <taxon>Pezizomycotina</taxon>
        <taxon>Dothideomycetes</taxon>
        <taxon>Pleosporomycetidae</taxon>
        <taxon>Pleosporales</taxon>
        <taxon>Pleosporineae</taxon>
        <taxon>Cucurbitariaceae</taxon>
        <taxon>Cucurbitaria</taxon>
    </lineage>
</organism>